<feature type="transmembrane region" description="Helical" evidence="8">
    <location>
        <begin position="485"/>
        <end position="505"/>
    </location>
</feature>
<dbReference type="InterPro" id="IPR052081">
    <property type="entry name" value="Dispatched_Hh_regulator"/>
</dbReference>
<evidence type="ECO:0000256" key="8">
    <source>
        <dbReference type="SAM" id="Phobius"/>
    </source>
</evidence>
<feature type="transmembrane region" description="Helical" evidence="8">
    <location>
        <begin position="572"/>
        <end position="590"/>
    </location>
</feature>
<feature type="transmembrane region" description="Helical" evidence="8">
    <location>
        <begin position="367"/>
        <end position="390"/>
    </location>
</feature>
<evidence type="ECO:0000256" key="1">
    <source>
        <dbReference type="ARBA" id="ARBA00004141"/>
    </source>
</evidence>
<feature type="region of interest" description="Disordered" evidence="7">
    <location>
        <begin position="1128"/>
        <end position="1167"/>
    </location>
</feature>
<accession>A0ABR1FSA9</accession>
<evidence type="ECO:0000256" key="4">
    <source>
        <dbReference type="ARBA" id="ARBA00023136"/>
    </source>
</evidence>
<gene>
    <name evidence="10" type="ORF">SO694_000960129</name>
</gene>
<dbReference type="InterPro" id="IPR003392">
    <property type="entry name" value="PTHD_SSD"/>
</dbReference>
<dbReference type="Pfam" id="PF02460">
    <property type="entry name" value="Patched"/>
    <property type="match status" value="1"/>
</dbReference>
<name>A0ABR1FSA9_AURAN</name>
<dbReference type="PANTHER" id="PTHR45951:SF7">
    <property type="entry name" value="SSD DOMAIN-CONTAINING PROTEIN"/>
    <property type="match status" value="1"/>
</dbReference>
<evidence type="ECO:0000256" key="2">
    <source>
        <dbReference type="ARBA" id="ARBA00022692"/>
    </source>
</evidence>
<reference evidence="10 11" key="1">
    <citation type="submission" date="2024-03" db="EMBL/GenBank/DDBJ databases">
        <title>Aureococcus anophagefferens CCMP1851 and Kratosvirus quantuckense: Draft genome of a second virus-susceptible host strain in the model system.</title>
        <authorList>
            <person name="Chase E."/>
            <person name="Truchon A.R."/>
            <person name="Schepens W."/>
            <person name="Wilhelm S.W."/>
        </authorList>
    </citation>
    <scope>NUCLEOTIDE SEQUENCE [LARGE SCALE GENOMIC DNA]</scope>
    <source>
        <strain evidence="10 11">CCMP1851</strain>
    </source>
</reference>
<feature type="transmembrane region" description="Helical" evidence="8">
    <location>
        <begin position="410"/>
        <end position="437"/>
    </location>
</feature>
<dbReference type="PANTHER" id="PTHR45951">
    <property type="entry name" value="PROTEIN DISPATCHED-RELATED"/>
    <property type="match status" value="1"/>
</dbReference>
<feature type="transmembrane region" description="Helical" evidence="8">
    <location>
        <begin position="961"/>
        <end position="984"/>
    </location>
</feature>
<feature type="transmembrane region" description="Helical" evidence="8">
    <location>
        <begin position="929"/>
        <end position="949"/>
    </location>
</feature>
<comment type="subcellular location">
    <subcellularLocation>
        <location evidence="1">Membrane</location>
        <topology evidence="1">Multi-pass membrane protein</topology>
    </subcellularLocation>
</comment>
<protein>
    <recommendedName>
        <fullName evidence="9">SSD domain-containing protein</fullName>
    </recommendedName>
</protein>
<keyword evidence="4 8" id="KW-0472">Membrane</keyword>
<evidence type="ECO:0000259" key="9">
    <source>
        <dbReference type="PROSITE" id="PS50156"/>
    </source>
</evidence>
<keyword evidence="5" id="KW-0325">Glycoprotein</keyword>
<comment type="caution">
    <text evidence="10">The sequence shown here is derived from an EMBL/GenBank/DDBJ whole genome shotgun (WGS) entry which is preliminary data.</text>
</comment>
<keyword evidence="3 8" id="KW-1133">Transmembrane helix</keyword>
<dbReference type="EMBL" id="JBBJCI010000252">
    <property type="protein sequence ID" value="KAK7237337.1"/>
    <property type="molecule type" value="Genomic_DNA"/>
</dbReference>
<keyword evidence="2 8" id="KW-0812">Transmembrane</keyword>
<dbReference type="SUPFAM" id="SSF82866">
    <property type="entry name" value="Multidrug efflux transporter AcrB transmembrane domain"/>
    <property type="match status" value="2"/>
</dbReference>
<dbReference type="InterPro" id="IPR000731">
    <property type="entry name" value="SSD"/>
</dbReference>
<evidence type="ECO:0000256" key="7">
    <source>
        <dbReference type="SAM" id="MobiDB-lite"/>
    </source>
</evidence>
<proteinExistence type="inferred from homology"/>
<evidence type="ECO:0000256" key="5">
    <source>
        <dbReference type="ARBA" id="ARBA00023180"/>
    </source>
</evidence>
<feature type="transmembrane region" description="Helical" evidence="8">
    <location>
        <begin position="60"/>
        <end position="82"/>
    </location>
</feature>
<dbReference type="Proteomes" id="UP001363151">
    <property type="component" value="Unassembled WGS sequence"/>
</dbReference>
<evidence type="ECO:0000313" key="10">
    <source>
        <dbReference type="EMBL" id="KAK7237337.1"/>
    </source>
</evidence>
<sequence length="1167" mass="126164">MGKGAGPLFDGSQIDEDGHLAAIDEDAPLGFPSIASGENERSNKDDDASPVFKLMCARRVPVFCLLLAINACFLLLTIALAVRGLDPINLDNLGEVGIVIPTDEYQARSNAFERAEDEADFTRAGGKCARQDNANPIALTVLKGSFEDETKGNALTKKGLDTLRERERQITEAEGWGDRCALIYAEGYPDCVVAPSLAVDNGVGGTYFASDARGCMPPYSPVFLFDKYGDPDFEDVPGTVATILASTDAASFRDMLHKDFTASNLESKILATAAYAGTPRKAVSHYVDAETEAAILGGAHIAYYDDSAKEKEEDHLHAWVRRELLDDLVKDFADSSYPTTYSFVGDEAVSDQVGEDLKLIAASIAIVYAYMAYYTGSLFVASCGMGYVITSFTGANLLYRYCWPHGDGLGYNYFSVFCGLALFIIMGIGADDLFVYWDTWKGSSAVDYDSEPQRLAHVWHHAAGAMMVTSLTTILSFLSNLSSDFVGVVTFGVFAALLVFVNYCAVTTFMPSVVLVYESHVSKIAYPFGAARARLWAARPACLKPEDDAPKEHGHFFKASFAPFIFAHKKKLVALHVALFGVAVAFASMLEPTPFKSYTLLPEDSNFYQLNAINEEWKPLSANPLMVHVVFGLQHRDPLSWDGPDFRFVGMASGDAKWDASFDVDSVAAQEQLLNVAEELAYAPRRGLKIDPAYGINAQLAGSSTGSLADTPDAGASAGVQAAYGVQSLLHALRDFEDVSTAVGGGSYAAEGGVSACEPCFPTFDLSPDPATLDAGFVDPATGRVSALELDGTSPLVDGCNCVGFFPLPSRVCVDETAGSSDETRFKCTYPDHVVVQELDAFAARPVDRKWWEDYFYLLGRSDGTFERPALYDVQVQTTLRASEGDYAVGLRMAKKWDDWMDDHNSDPKHPLRAMVYVPGANMWVISKMLVPSGISNMLLSLFLAWLVLTYSTGNYVTSSIATATIGMIATFVLGFLQIVGWGLGPLESILIVIVIGFSVDYTVHLADSYMQSHAPTREGKVTDALVHTGSSVLSGAISTIGASIPMFFAKIIFFYKFGIFILLTIALSLNFSLVFFSAVLAWVGPLGKTGEVAMLYASSVKRAQATIDEIEEAQQLVDDAKAAAAAPAAATETFDPDLEDDAKPVKRRKAKTSLIGPDGDVDELQY</sequence>
<feature type="domain" description="SSD" evidence="9">
    <location>
        <begin position="423"/>
        <end position="516"/>
    </location>
</feature>
<feature type="transmembrane region" description="Helical" evidence="8">
    <location>
        <begin position="458"/>
        <end position="479"/>
    </location>
</feature>
<feature type="domain" description="SSD" evidence="9">
    <location>
        <begin position="964"/>
        <end position="1083"/>
    </location>
</feature>
<dbReference type="PROSITE" id="PS50156">
    <property type="entry name" value="SSD"/>
    <property type="match status" value="2"/>
</dbReference>
<comment type="similarity">
    <text evidence="6">Belongs to the dispatched family.</text>
</comment>
<evidence type="ECO:0000313" key="11">
    <source>
        <dbReference type="Proteomes" id="UP001363151"/>
    </source>
</evidence>
<keyword evidence="11" id="KW-1185">Reference proteome</keyword>
<feature type="transmembrane region" description="Helical" evidence="8">
    <location>
        <begin position="1060"/>
        <end position="1085"/>
    </location>
</feature>
<organism evidence="10 11">
    <name type="scientific">Aureococcus anophagefferens</name>
    <name type="common">Harmful bloom alga</name>
    <dbReference type="NCBI Taxonomy" id="44056"/>
    <lineage>
        <taxon>Eukaryota</taxon>
        <taxon>Sar</taxon>
        <taxon>Stramenopiles</taxon>
        <taxon>Ochrophyta</taxon>
        <taxon>Pelagophyceae</taxon>
        <taxon>Pelagomonadales</taxon>
        <taxon>Pelagomonadaceae</taxon>
        <taxon>Aureococcus</taxon>
    </lineage>
</organism>
<feature type="transmembrane region" description="Helical" evidence="8">
    <location>
        <begin position="990"/>
        <end position="1011"/>
    </location>
</feature>
<evidence type="ECO:0000256" key="3">
    <source>
        <dbReference type="ARBA" id="ARBA00022989"/>
    </source>
</evidence>
<dbReference type="Gene3D" id="1.20.1640.10">
    <property type="entry name" value="Multidrug efflux transporter AcrB transmembrane domain"/>
    <property type="match status" value="2"/>
</dbReference>
<feature type="transmembrane region" description="Helical" evidence="8">
    <location>
        <begin position="1032"/>
        <end position="1054"/>
    </location>
</feature>
<evidence type="ECO:0000256" key="6">
    <source>
        <dbReference type="ARBA" id="ARBA00038046"/>
    </source>
</evidence>